<dbReference type="Proteomes" id="UP001603978">
    <property type="component" value="Unassembled WGS sequence"/>
</dbReference>
<sequence>MDLIDRVGTLKGTLVDFALSPRFARELDAVFEQSFPDGVITDEATATMVASAQVTRGIVDRAGDLP</sequence>
<organism evidence="1 2">
    <name type="scientific">Nonomuraea marmarensis</name>
    <dbReference type="NCBI Taxonomy" id="3351344"/>
    <lineage>
        <taxon>Bacteria</taxon>
        <taxon>Bacillati</taxon>
        <taxon>Actinomycetota</taxon>
        <taxon>Actinomycetes</taxon>
        <taxon>Streptosporangiales</taxon>
        <taxon>Streptosporangiaceae</taxon>
        <taxon>Nonomuraea</taxon>
    </lineage>
</organism>
<keyword evidence="2" id="KW-1185">Reference proteome</keyword>
<dbReference type="RefSeq" id="WP_393172399.1">
    <property type="nucleotide sequence ID" value="NZ_JBICRM010000026.1"/>
</dbReference>
<evidence type="ECO:0000313" key="1">
    <source>
        <dbReference type="EMBL" id="MFG1708162.1"/>
    </source>
</evidence>
<dbReference type="EMBL" id="JBICRM010000026">
    <property type="protein sequence ID" value="MFG1708162.1"/>
    <property type="molecule type" value="Genomic_DNA"/>
</dbReference>
<proteinExistence type="predicted"/>
<gene>
    <name evidence="1" type="ORF">ACFLIM_33640</name>
</gene>
<accession>A0ABW7ALF1</accession>
<name>A0ABW7ALF1_9ACTN</name>
<comment type="caution">
    <text evidence="1">The sequence shown here is derived from an EMBL/GenBank/DDBJ whole genome shotgun (WGS) entry which is preliminary data.</text>
</comment>
<protein>
    <submittedName>
        <fullName evidence="1">Uncharacterized protein</fullName>
    </submittedName>
</protein>
<evidence type="ECO:0000313" key="2">
    <source>
        <dbReference type="Proteomes" id="UP001603978"/>
    </source>
</evidence>
<reference evidence="1 2" key="1">
    <citation type="submission" date="2024-10" db="EMBL/GenBank/DDBJ databases">
        <authorList>
            <person name="Topkara A.R."/>
            <person name="Saygin H."/>
        </authorList>
    </citation>
    <scope>NUCLEOTIDE SEQUENCE [LARGE SCALE GENOMIC DNA]</scope>
    <source>
        <strain evidence="1 2">M3C6</strain>
    </source>
</reference>